<dbReference type="STRING" id="1121419.SAMN05443529_12337"/>
<evidence type="ECO:0000256" key="1">
    <source>
        <dbReference type="SAM" id="Phobius"/>
    </source>
</evidence>
<sequence>MQRPASQALFMFAVFEAHLSDMPTAAGYFNADDFSVIMEINTVVINLTFVLIVHNFFTPSDILATPNITFDKNGGKP</sequence>
<accession>A0A1G8GRS1</accession>
<dbReference type="EMBL" id="FNCP01000023">
    <property type="protein sequence ID" value="SDH97104.1"/>
    <property type="molecule type" value="Genomic_DNA"/>
</dbReference>
<keyword evidence="1" id="KW-0812">Transmembrane</keyword>
<protein>
    <submittedName>
        <fullName evidence="2">Uncharacterized protein</fullName>
    </submittedName>
</protein>
<keyword evidence="1" id="KW-0472">Membrane</keyword>
<dbReference type="AlphaFoldDB" id="A0A1G8GRS1"/>
<proteinExistence type="predicted"/>
<evidence type="ECO:0000313" key="2">
    <source>
        <dbReference type="EMBL" id="SDH97104.1"/>
    </source>
</evidence>
<organism evidence="2 3">
    <name type="scientific">Desulfosporosinus hippei DSM 8344</name>
    <dbReference type="NCBI Taxonomy" id="1121419"/>
    <lineage>
        <taxon>Bacteria</taxon>
        <taxon>Bacillati</taxon>
        <taxon>Bacillota</taxon>
        <taxon>Clostridia</taxon>
        <taxon>Eubacteriales</taxon>
        <taxon>Desulfitobacteriaceae</taxon>
        <taxon>Desulfosporosinus</taxon>
    </lineage>
</organism>
<dbReference type="RefSeq" id="WP_176786214.1">
    <property type="nucleotide sequence ID" value="NZ_FNCP01000023.1"/>
</dbReference>
<keyword evidence="1" id="KW-1133">Transmembrane helix</keyword>
<keyword evidence="3" id="KW-1185">Reference proteome</keyword>
<name>A0A1G8GRS1_9FIRM</name>
<reference evidence="3" key="1">
    <citation type="submission" date="2016-10" db="EMBL/GenBank/DDBJ databases">
        <authorList>
            <person name="Varghese N."/>
            <person name="Submissions S."/>
        </authorList>
    </citation>
    <scope>NUCLEOTIDE SEQUENCE [LARGE SCALE GENOMIC DNA]</scope>
    <source>
        <strain evidence="3">DSM 8344</strain>
    </source>
</reference>
<dbReference type="Proteomes" id="UP000198656">
    <property type="component" value="Unassembled WGS sequence"/>
</dbReference>
<evidence type="ECO:0000313" key="3">
    <source>
        <dbReference type="Proteomes" id="UP000198656"/>
    </source>
</evidence>
<feature type="transmembrane region" description="Helical" evidence="1">
    <location>
        <begin position="35"/>
        <end position="57"/>
    </location>
</feature>
<gene>
    <name evidence="2" type="ORF">SAMN05443529_12337</name>
</gene>